<feature type="region of interest" description="Disordered" evidence="1">
    <location>
        <begin position="213"/>
        <end position="232"/>
    </location>
</feature>
<dbReference type="InParanoid" id="A0A078B994"/>
<keyword evidence="3" id="KW-1185">Reference proteome</keyword>
<evidence type="ECO:0000313" key="2">
    <source>
        <dbReference type="EMBL" id="CDW90138.1"/>
    </source>
</evidence>
<feature type="region of interest" description="Disordered" evidence="1">
    <location>
        <begin position="488"/>
        <end position="509"/>
    </location>
</feature>
<feature type="compositionally biased region" description="Basic and acidic residues" evidence="1">
    <location>
        <begin position="630"/>
        <end position="646"/>
    </location>
</feature>
<reference evidence="2 3" key="1">
    <citation type="submission" date="2014-06" db="EMBL/GenBank/DDBJ databases">
        <authorList>
            <person name="Swart Estienne"/>
        </authorList>
    </citation>
    <scope>NUCLEOTIDE SEQUENCE [LARGE SCALE GENOMIC DNA]</scope>
    <source>
        <strain evidence="2 3">130c</strain>
    </source>
</reference>
<feature type="compositionally biased region" description="Basic and acidic residues" evidence="1">
    <location>
        <begin position="488"/>
        <end position="502"/>
    </location>
</feature>
<sequence length="660" mass="76752">MTTTDSSGGNPFLMSAGPQNNNSSRLGPKKVWLFEKLPPLQAGLVMKSEIGSNFANNLNQQLLLKKIQRNQEGQIGINIVSRQQQEALSSENKTSTGISEQQELEILLQNVKPVLRKNMYHQGNNVILMFKSVEIYLIDSDSEKPKINTPIYIPAQLLRDVIHLPKSLFETTIMGNIHFDQSSGQFVYKVMDRKRQQQKSPIKKIIPRARSEERSFLSPLQQSANKKKSNSEGKGLPDFVYSSIYIQQLNKDFKVCIKLPSIEYSIPSKHIMAQKILQNCELQEYLDSAFQSWDDIVIRQFYQYSKFTEIVTGNPGKSKNILLGSSYGKNSLVRNQSNQPDSNSNNNDETNQEKDIEIILFSSQDDQELQRFKSNKEFQQIKIIRSKPSLQGCFERDGMVGKIKLKNFNLKIKGLQTSYEYKESLQLSSWKNLIKFMKKAIKKEPENPQQIIQTIGNEFLKKVETSGYLIDQPQMLSNFCQGSYSKEVSDQKDKEKSKDKKDKNHQRSRSLTEKFILQKNLQTYFSLQKRSKIFQTKISGDRYLIELEQVQFNLLISFRFPQAKLILEGQEVNRPLNEDDCEYLIEKNFQDWKKYLMNQHFRLELNIGSNEPLPRIKEQKREDEDVFSEGDFRKRYPPKNDDEKKELLDTRDKVSTWFPI</sequence>
<gene>
    <name evidence="2" type="primary">Contig7275.g7779</name>
    <name evidence="2" type="ORF">STYLEM_19279</name>
</gene>
<dbReference type="AlphaFoldDB" id="A0A078B994"/>
<dbReference type="Proteomes" id="UP000039865">
    <property type="component" value="Unassembled WGS sequence"/>
</dbReference>
<proteinExistence type="predicted"/>
<accession>A0A078B994</accession>
<organism evidence="2 3">
    <name type="scientific">Stylonychia lemnae</name>
    <name type="common">Ciliate</name>
    <dbReference type="NCBI Taxonomy" id="5949"/>
    <lineage>
        <taxon>Eukaryota</taxon>
        <taxon>Sar</taxon>
        <taxon>Alveolata</taxon>
        <taxon>Ciliophora</taxon>
        <taxon>Intramacronucleata</taxon>
        <taxon>Spirotrichea</taxon>
        <taxon>Stichotrichia</taxon>
        <taxon>Sporadotrichida</taxon>
        <taxon>Oxytrichidae</taxon>
        <taxon>Stylonychinae</taxon>
        <taxon>Stylonychia</taxon>
    </lineage>
</organism>
<feature type="region of interest" description="Disordered" evidence="1">
    <location>
        <begin position="614"/>
        <end position="646"/>
    </location>
</feature>
<evidence type="ECO:0000313" key="3">
    <source>
        <dbReference type="Proteomes" id="UP000039865"/>
    </source>
</evidence>
<protein>
    <submittedName>
        <fullName evidence="2">Uncharacterized protein</fullName>
    </submittedName>
</protein>
<feature type="region of interest" description="Disordered" evidence="1">
    <location>
        <begin position="1"/>
        <end position="24"/>
    </location>
</feature>
<feature type="compositionally biased region" description="Basic and acidic residues" evidence="1">
    <location>
        <begin position="614"/>
        <end position="623"/>
    </location>
</feature>
<evidence type="ECO:0000256" key="1">
    <source>
        <dbReference type="SAM" id="MobiDB-lite"/>
    </source>
</evidence>
<dbReference type="EMBL" id="CCKQ01018200">
    <property type="protein sequence ID" value="CDW90138.1"/>
    <property type="molecule type" value="Genomic_DNA"/>
</dbReference>
<name>A0A078B994_STYLE</name>